<proteinExistence type="predicted"/>
<name>A0A8J8T9V5_HALGN</name>
<protein>
    <submittedName>
        <fullName evidence="2">Uncharacterized protein</fullName>
    </submittedName>
</protein>
<organism evidence="2 3">
    <name type="scientific">Halteria grandinella</name>
    <dbReference type="NCBI Taxonomy" id="5974"/>
    <lineage>
        <taxon>Eukaryota</taxon>
        <taxon>Sar</taxon>
        <taxon>Alveolata</taxon>
        <taxon>Ciliophora</taxon>
        <taxon>Intramacronucleata</taxon>
        <taxon>Spirotrichea</taxon>
        <taxon>Stichotrichia</taxon>
        <taxon>Sporadotrichida</taxon>
        <taxon>Halteriidae</taxon>
        <taxon>Halteria</taxon>
    </lineage>
</organism>
<evidence type="ECO:0000313" key="2">
    <source>
        <dbReference type="EMBL" id="TNV87020.1"/>
    </source>
</evidence>
<evidence type="ECO:0000313" key="3">
    <source>
        <dbReference type="Proteomes" id="UP000785679"/>
    </source>
</evidence>
<keyword evidence="3" id="KW-1185">Reference proteome</keyword>
<dbReference type="Proteomes" id="UP000785679">
    <property type="component" value="Unassembled WGS sequence"/>
</dbReference>
<feature type="region of interest" description="Disordered" evidence="1">
    <location>
        <begin position="103"/>
        <end position="128"/>
    </location>
</feature>
<sequence>MAPNLRFIPAMVSQDKNHLYQTQAVFDSPIPPKKVTNPKQLEVIIQHKAVDQKRLDFGIAPRFFNPTRDQFNNKYEKQYQDKSQQEAKAQQLKEFTSMIRQVAEAQGLNEENHNGNEKKQKKSKNRMNLRQLEAQETVARQEKTRLVAPFFEFCQQLQ</sequence>
<evidence type="ECO:0000256" key="1">
    <source>
        <dbReference type="SAM" id="MobiDB-lite"/>
    </source>
</evidence>
<dbReference type="AlphaFoldDB" id="A0A8J8T9V5"/>
<accession>A0A8J8T9V5</accession>
<dbReference type="EMBL" id="RRYP01000673">
    <property type="protein sequence ID" value="TNV87020.1"/>
    <property type="molecule type" value="Genomic_DNA"/>
</dbReference>
<comment type="caution">
    <text evidence="2">The sequence shown here is derived from an EMBL/GenBank/DDBJ whole genome shotgun (WGS) entry which is preliminary data.</text>
</comment>
<reference evidence="2" key="1">
    <citation type="submission" date="2019-06" db="EMBL/GenBank/DDBJ databases">
        <authorList>
            <person name="Zheng W."/>
        </authorList>
    </citation>
    <scope>NUCLEOTIDE SEQUENCE</scope>
    <source>
        <strain evidence="2">QDHG01</strain>
    </source>
</reference>
<gene>
    <name evidence="2" type="ORF">FGO68_gene14212</name>
</gene>